<comment type="caution">
    <text evidence="1">The sequence shown here is derived from an EMBL/GenBank/DDBJ whole genome shotgun (WGS) entry which is preliminary data.</text>
</comment>
<dbReference type="AlphaFoldDB" id="A0A8J5C5F1"/>
<dbReference type="EMBL" id="JACMSC010000020">
    <property type="protein sequence ID" value="KAG6471588.1"/>
    <property type="molecule type" value="Genomic_DNA"/>
</dbReference>
<protein>
    <submittedName>
        <fullName evidence="1">Uncharacterized protein</fullName>
    </submittedName>
</protein>
<accession>A0A8J5C5F1</accession>
<reference evidence="1 2" key="1">
    <citation type="submission" date="2020-08" db="EMBL/GenBank/DDBJ databases">
        <title>Plant Genome Project.</title>
        <authorList>
            <person name="Zhang R.-G."/>
        </authorList>
    </citation>
    <scope>NUCLEOTIDE SEQUENCE [LARGE SCALE GENOMIC DNA]</scope>
    <source>
        <tissue evidence="1">Rhizome</tissue>
    </source>
</reference>
<name>A0A8J5C5F1_ZINOF</name>
<sequence length="132" mass="15053">MGNDTTAVAGTRAHGFNGHGRDLRSPITLSCTHDPLRPKKRKNGSRVLLELSAIHWIWMDKLERWIDSLLYQLLSMMQRTGRLVGSRKIHVENALETIVSEMEQRVLPLKVVAAIVRIYLWDDKPINLLDAS</sequence>
<gene>
    <name evidence="1" type="ORF">ZIOFF_069032</name>
</gene>
<evidence type="ECO:0000313" key="1">
    <source>
        <dbReference type="EMBL" id="KAG6471588.1"/>
    </source>
</evidence>
<organism evidence="1 2">
    <name type="scientific">Zingiber officinale</name>
    <name type="common">Ginger</name>
    <name type="synonym">Amomum zingiber</name>
    <dbReference type="NCBI Taxonomy" id="94328"/>
    <lineage>
        <taxon>Eukaryota</taxon>
        <taxon>Viridiplantae</taxon>
        <taxon>Streptophyta</taxon>
        <taxon>Embryophyta</taxon>
        <taxon>Tracheophyta</taxon>
        <taxon>Spermatophyta</taxon>
        <taxon>Magnoliopsida</taxon>
        <taxon>Liliopsida</taxon>
        <taxon>Zingiberales</taxon>
        <taxon>Zingiberaceae</taxon>
        <taxon>Zingiber</taxon>
    </lineage>
</organism>
<evidence type="ECO:0000313" key="2">
    <source>
        <dbReference type="Proteomes" id="UP000734854"/>
    </source>
</evidence>
<keyword evidence="2" id="KW-1185">Reference proteome</keyword>
<dbReference type="Proteomes" id="UP000734854">
    <property type="component" value="Unassembled WGS sequence"/>
</dbReference>
<proteinExistence type="predicted"/>